<feature type="non-terminal residue" evidence="1">
    <location>
        <position position="1"/>
    </location>
</feature>
<name>F8QHJ4_SERL3</name>
<organism evidence="2">
    <name type="scientific">Serpula lacrymans var. lacrymans (strain S7.3)</name>
    <name type="common">Dry rot fungus</name>
    <dbReference type="NCBI Taxonomy" id="936435"/>
    <lineage>
        <taxon>Eukaryota</taxon>
        <taxon>Fungi</taxon>
        <taxon>Dikarya</taxon>
        <taxon>Basidiomycota</taxon>
        <taxon>Agaricomycotina</taxon>
        <taxon>Agaricomycetes</taxon>
        <taxon>Agaricomycetidae</taxon>
        <taxon>Boletales</taxon>
        <taxon>Coniophorineae</taxon>
        <taxon>Serpulaceae</taxon>
        <taxon>Serpula</taxon>
    </lineage>
</organism>
<accession>F8QHJ4</accession>
<dbReference type="AlphaFoldDB" id="F8QHJ4"/>
<dbReference type="OrthoDB" id="3267098at2759"/>
<dbReference type="OMA" id="HINYTIY"/>
<protein>
    <submittedName>
        <fullName evidence="1">Uncharacterized protein</fullName>
    </submittedName>
</protein>
<reference evidence="2" key="1">
    <citation type="journal article" date="2011" name="Science">
        <title>The plant cell wall-decomposing machinery underlies the functional diversity of forest fungi.</title>
        <authorList>
            <person name="Eastwood D.C."/>
            <person name="Floudas D."/>
            <person name="Binder M."/>
            <person name="Majcherczyk A."/>
            <person name="Schneider P."/>
            <person name="Aerts A."/>
            <person name="Asiegbu F.O."/>
            <person name="Baker S.E."/>
            <person name="Barry K."/>
            <person name="Bendiksby M."/>
            <person name="Blumentritt M."/>
            <person name="Coutinho P.M."/>
            <person name="Cullen D."/>
            <person name="de Vries R.P."/>
            <person name="Gathman A."/>
            <person name="Goodell B."/>
            <person name="Henrissat B."/>
            <person name="Ihrmark K."/>
            <person name="Kauserud H."/>
            <person name="Kohler A."/>
            <person name="LaButti K."/>
            <person name="Lapidus A."/>
            <person name="Lavin J.L."/>
            <person name="Lee Y.-H."/>
            <person name="Lindquist E."/>
            <person name="Lilly W."/>
            <person name="Lucas S."/>
            <person name="Morin E."/>
            <person name="Murat C."/>
            <person name="Oguiza J.A."/>
            <person name="Park J."/>
            <person name="Pisabarro A.G."/>
            <person name="Riley R."/>
            <person name="Rosling A."/>
            <person name="Salamov A."/>
            <person name="Schmidt O."/>
            <person name="Schmutz J."/>
            <person name="Skrede I."/>
            <person name="Stenlid J."/>
            <person name="Wiebenga A."/>
            <person name="Xie X."/>
            <person name="Kuees U."/>
            <person name="Hibbett D.S."/>
            <person name="Hoffmeister D."/>
            <person name="Hoegberg N."/>
            <person name="Martin F."/>
            <person name="Grigoriev I.V."/>
            <person name="Watkinson S.C."/>
        </authorList>
    </citation>
    <scope>NUCLEOTIDE SEQUENCE [LARGE SCALE GENOMIC DNA]</scope>
    <source>
        <strain evidence="2">strain S7.3</strain>
    </source>
</reference>
<dbReference type="Proteomes" id="UP000008063">
    <property type="component" value="Unassembled WGS sequence"/>
</dbReference>
<sequence>KVLHINYTIYDMCQEHDSVNPRTRCDVMVFSREKKRGGHSYWYTRVLGVFHTQVLHVSLGSKDNRPQRMEFLWVCWLGLDLEHPR</sequence>
<gene>
    <name evidence="1" type="ORF">SERLA73DRAFT_66092</name>
</gene>
<dbReference type="InParanoid" id="F8QHJ4"/>
<dbReference type="STRING" id="936435.F8QHJ4"/>
<proteinExistence type="predicted"/>
<keyword evidence="2" id="KW-1185">Reference proteome</keyword>
<evidence type="ECO:0000313" key="1">
    <source>
        <dbReference type="EMBL" id="EGN92234.1"/>
    </source>
</evidence>
<dbReference type="HOGENOM" id="CLU_002498_7_0_1"/>
<dbReference type="EMBL" id="GL945510">
    <property type="protein sequence ID" value="EGN92234.1"/>
    <property type="molecule type" value="Genomic_DNA"/>
</dbReference>
<evidence type="ECO:0000313" key="2">
    <source>
        <dbReference type="Proteomes" id="UP000008063"/>
    </source>
</evidence>